<evidence type="ECO:0000313" key="1">
    <source>
        <dbReference type="EMBL" id="JAH22537.1"/>
    </source>
</evidence>
<dbReference type="AlphaFoldDB" id="A0A0E9R1A2"/>
<dbReference type="EMBL" id="GBXM01086040">
    <property type="protein sequence ID" value="JAH22537.1"/>
    <property type="molecule type" value="Transcribed_RNA"/>
</dbReference>
<reference evidence="1" key="2">
    <citation type="journal article" date="2015" name="Fish Shellfish Immunol.">
        <title>Early steps in the European eel (Anguilla anguilla)-Vibrio vulnificus interaction in the gills: Role of the RtxA13 toxin.</title>
        <authorList>
            <person name="Callol A."/>
            <person name="Pajuelo D."/>
            <person name="Ebbesson L."/>
            <person name="Teles M."/>
            <person name="MacKenzie S."/>
            <person name="Amaro C."/>
        </authorList>
    </citation>
    <scope>NUCLEOTIDE SEQUENCE</scope>
</reference>
<organism evidence="1">
    <name type="scientific">Anguilla anguilla</name>
    <name type="common">European freshwater eel</name>
    <name type="synonym">Muraena anguilla</name>
    <dbReference type="NCBI Taxonomy" id="7936"/>
    <lineage>
        <taxon>Eukaryota</taxon>
        <taxon>Metazoa</taxon>
        <taxon>Chordata</taxon>
        <taxon>Craniata</taxon>
        <taxon>Vertebrata</taxon>
        <taxon>Euteleostomi</taxon>
        <taxon>Actinopterygii</taxon>
        <taxon>Neopterygii</taxon>
        <taxon>Teleostei</taxon>
        <taxon>Anguilliformes</taxon>
        <taxon>Anguillidae</taxon>
        <taxon>Anguilla</taxon>
    </lineage>
</organism>
<proteinExistence type="predicted"/>
<protein>
    <submittedName>
        <fullName evidence="1">Uncharacterized protein</fullName>
    </submittedName>
</protein>
<accession>A0A0E9R1A2</accession>
<sequence length="47" mass="5377">MCLRTELNVSTLHGPLTVYNKFGVATIPFRLTANVYSNLMLQCNLRY</sequence>
<name>A0A0E9R1A2_ANGAN</name>
<reference evidence="1" key="1">
    <citation type="submission" date="2014-11" db="EMBL/GenBank/DDBJ databases">
        <authorList>
            <person name="Amaro Gonzalez C."/>
        </authorList>
    </citation>
    <scope>NUCLEOTIDE SEQUENCE</scope>
</reference>